<sequence>MIMSDIQVQLNGLKGDWTSCQSQDDQKRVLITELFALIENLSRRLTNVQSDLVDSKELGQLRQTQLTGVRKEVEDLKFAQAQHAFASVVIDGDCTPFKDELVQQGLEGGMRAATLLRQAVEEDLKSSVSDAAHHLQLVVRVYANVRGLASAYVKAGILSDPTTLDDFIRGFNMNTALCDFVDAGNGKECADEKVKAVFKQSLNDVHCRQILFGGAADSGYARTISPCAQDESARARITLLEGSSFAHELAEIRNKFRVTPLHAVLRTQKLSTVKRKVSFRITPPSTPVGDYVMVNKTPSSSSSLPPPAPVVIPAIAPAPRPTASAAVPLGILRNRHGQRLDRPLEYRMEDFHSLRPQKLCNSFHLLDRCPFLDWNKRCLHEHGKKLAPRQIEALRAVARLSPCSAGGLNCNDVDCLAGHQCVFRNCTGTDCKFPLAMHNVDTRVVA</sequence>
<dbReference type="Proteomes" id="UP000813385">
    <property type="component" value="Unassembled WGS sequence"/>
</dbReference>
<proteinExistence type="predicted"/>
<dbReference type="PANTHER" id="PTHR37543">
    <property type="entry name" value="CCCH ZINC FINGER DNA BINDING PROTEIN (AFU_ORTHOLOGUE AFUA_5G12760)"/>
    <property type="match status" value="1"/>
</dbReference>
<feature type="domain" description="DUF7923" evidence="1">
    <location>
        <begin position="81"/>
        <end position="260"/>
    </location>
</feature>
<dbReference type="Pfam" id="PF25543">
    <property type="entry name" value="zf-CCCH_tandem"/>
    <property type="match status" value="1"/>
</dbReference>
<comment type="caution">
    <text evidence="3">The sequence shown here is derived from an EMBL/GenBank/DDBJ whole genome shotgun (WGS) entry which is preliminary data.</text>
</comment>
<dbReference type="InterPro" id="IPR057654">
    <property type="entry name" value="Znf-CCCH_tandem"/>
</dbReference>
<dbReference type="PANTHER" id="PTHR37543:SF1">
    <property type="entry name" value="CCCH ZINC FINGER DNA BINDING PROTEIN (AFU_ORTHOLOGUE AFUA_5G12760)"/>
    <property type="match status" value="1"/>
</dbReference>
<evidence type="ECO:0000313" key="4">
    <source>
        <dbReference type="Proteomes" id="UP000813385"/>
    </source>
</evidence>
<evidence type="ECO:0008006" key="5">
    <source>
        <dbReference type="Google" id="ProtNLM"/>
    </source>
</evidence>
<keyword evidence="4" id="KW-1185">Reference proteome</keyword>
<dbReference type="AlphaFoldDB" id="A0A8K0X4U8"/>
<name>A0A8K0X4U8_9PEZI</name>
<dbReference type="EMBL" id="JAGPXD010000002">
    <property type="protein sequence ID" value="KAH7367167.1"/>
    <property type="molecule type" value="Genomic_DNA"/>
</dbReference>
<evidence type="ECO:0000259" key="1">
    <source>
        <dbReference type="Pfam" id="PF25540"/>
    </source>
</evidence>
<dbReference type="Pfam" id="PF25540">
    <property type="entry name" value="DUF7923"/>
    <property type="match status" value="1"/>
</dbReference>
<dbReference type="OrthoDB" id="2270193at2759"/>
<feature type="domain" description="Tandem CCCH zinc finger" evidence="2">
    <location>
        <begin position="393"/>
        <end position="442"/>
    </location>
</feature>
<dbReference type="InterPro" id="IPR057683">
    <property type="entry name" value="DUF7923"/>
</dbReference>
<organism evidence="3 4">
    <name type="scientific">Plectosphaerella cucumerina</name>
    <dbReference type="NCBI Taxonomy" id="40658"/>
    <lineage>
        <taxon>Eukaryota</taxon>
        <taxon>Fungi</taxon>
        <taxon>Dikarya</taxon>
        <taxon>Ascomycota</taxon>
        <taxon>Pezizomycotina</taxon>
        <taxon>Sordariomycetes</taxon>
        <taxon>Hypocreomycetidae</taxon>
        <taxon>Glomerellales</taxon>
        <taxon>Plectosphaerellaceae</taxon>
        <taxon>Plectosphaerella</taxon>
    </lineage>
</organism>
<evidence type="ECO:0000259" key="2">
    <source>
        <dbReference type="Pfam" id="PF25543"/>
    </source>
</evidence>
<reference evidence="3" key="1">
    <citation type="journal article" date="2021" name="Nat. Commun.">
        <title>Genetic determinants of endophytism in the Arabidopsis root mycobiome.</title>
        <authorList>
            <person name="Mesny F."/>
            <person name="Miyauchi S."/>
            <person name="Thiergart T."/>
            <person name="Pickel B."/>
            <person name="Atanasova L."/>
            <person name="Karlsson M."/>
            <person name="Huettel B."/>
            <person name="Barry K.W."/>
            <person name="Haridas S."/>
            <person name="Chen C."/>
            <person name="Bauer D."/>
            <person name="Andreopoulos W."/>
            <person name="Pangilinan J."/>
            <person name="LaButti K."/>
            <person name="Riley R."/>
            <person name="Lipzen A."/>
            <person name="Clum A."/>
            <person name="Drula E."/>
            <person name="Henrissat B."/>
            <person name="Kohler A."/>
            <person name="Grigoriev I.V."/>
            <person name="Martin F.M."/>
            <person name="Hacquard S."/>
        </authorList>
    </citation>
    <scope>NUCLEOTIDE SEQUENCE</scope>
    <source>
        <strain evidence="3">MPI-CAGE-AT-0016</strain>
    </source>
</reference>
<evidence type="ECO:0000313" key="3">
    <source>
        <dbReference type="EMBL" id="KAH7367167.1"/>
    </source>
</evidence>
<accession>A0A8K0X4U8</accession>
<protein>
    <recommendedName>
        <fullName evidence="5">C3H1-type domain-containing protein</fullName>
    </recommendedName>
</protein>
<gene>
    <name evidence="3" type="ORF">B0T11DRAFT_50859</name>
</gene>